<evidence type="ECO:0000313" key="2">
    <source>
        <dbReference type="EMBL" id="KGE86841.1"/>
    </source>
</evidence>
<dbReference type="Gene3D" id="3.90.1570.10">
    <property type="entry name" value="tt1808, chain A"/>
    <property type="match status" value="1"/>
</dbReference>
<protein>
    <recommendedName>
        <fullName evidence="1">Putative restriction endonuclease domain-containing protein</fullName>
    </recommendedName>
</protein>
<proteinExistence type="predicted"/>
<dbReference type="InterPro" id="IPR011335">
    <property type="entry name" value="Restrct_endonuc-II-like"/>
</dbReference>
<dbReference type="Pfam" id="PF05685">
    <property type="entry name" value="Uma2"/>
    <property type="match status" value="1"/>
</dbReference>
<evidence type="ECO:0000259" key="1">
    <source>
        <dbReference type="Pfam" id="PF05685"/>
    </source>
</evidence>
<sequence>MLPIHRFSIDDYHQMGEADLFEGKRVELLEGQIIDMSPIKPKHAGAVAFLIHHLSRQLSDDYIVNAQNPIALSDHSEPEPDISVLRYRADFYQRSHPQPEDIHLLIEVADTSLDKDQKVKLPLYAAAGIPEVWIVNLPEQQLEQYTEPASEGYRSIRIYRAGDRMEQDWIGVLEMGRLFGAS</sequence>
<dbReference type="PANTHER" id="PTHR35400">
    <property type="entry name" value="SLR1083 PROTEIN"/>
    <property type="match status" value="1"/>
</dbReference>
<dbReference type="PANTHER" id="PTHR35400:SF1">
    <property type="entry name" value="SLR1083 PROTEIN"/>
    <property type="match status" value="1"/>
</dbReference>
<name>A0A098S4C9_9BACT</name>
<evidence type="ECO:0000313" key="3">
    <source>
        <dbReference type="Proteomes" id="UP000029736"/>
    </source>
</evidence>
<gene>
    <name evidence="2" type="ORF">IX84_17385</name>
</gene>
<dbReference type="EMBL" id="JPOS01000039">
    <property type="protein sequence ID" value="KGE86841.1"/>
    <property type="molecule type" value="Genomic_DNA"/>
</dbReference>
<dbReference type="InterPro" id="IPR012296">
    <property type="entry name" value="Nuclease_put_TT1808"/>
</dbReference>
<dbReference type="CDD" id="cd06260">
    <property type="entry name" value="DUF820-like"/>
    <property type="match status" value="1"/>
</dbReference>
<organism evidence="2 3">
    <name type="scientific">Phaeodactylibacter xiamenensis</name>
    <dbReference type="NCBI Taxonomy" id="1524460"/>
    <lineage>
        <taxon>Bacteria</taxon>
        <taxon>Pseudomonadati</taxon>
        <taxon>Bacteroidota</taxon>
        <taxon>Saprospiria</taxon>
        <taxon>Saprospirales</taxon>
        <taxon>Haliscomenobacteraceae</taxon>
        <taxon>Phaeodactylibacter</taxon>
    </lineage>
</organism>
<dbReference type="InterPro" id="IPR008538">
    <property type="entry name" value="Uma2"/>
</dbReference>
<accession>A0A098S4C9</accession>
<dbReference type="STRING" id="1524460.IX84_17385"/>
<dbReference type="Proteomes" id="UP000029736">
    <property type="component" value="Unassembled WGS sequence"/>
</dbReference>
<dbReference type="SUPFAM" id="SSF52980">
    <property type="entry name" value="Restriction endonuclease-like"/>
    <property type="match status" value="1"/>
</dbReference>
<feature type="domain" description="Putative restriction endonuclease" evidence="1">
    <location>
        <begin position="10"/>
        <end position="166"/>
    </location>
</feature>
<keyword evidence="3" id="KW-1185">Reference proteome</keyword>
<dbReference type="AlphaFoldDB" id="A0A098S4C9"/>
<reference evidence="2 3" key="1">
    <citation type="journal article" date="2014" name="Int. J. Syst. Evol. Microbiol.">
        <title>Phaeodactylibacter xiamenensis gen. nov., sp. nov., a member of the family Saprospiraceae isolated from the marine alga Phaeodactylum tricornutum.</title>
        <authorList>
            <person name="Chen Z.Jr."/>
            <person name="Lei X."/>
            <person name="Lai Q."/>
            <person name="Li Y."/>
            <person name="Zhang B."/>
            <person name="Zhang J."/>
            <person name="Zhang H."/>
            <person name="Yang L."/>
            <person name="Zheng W."/>
            <person name="Tian Y."/>
            <person name="Yu Z."/>
            <person name="Xu H.Jr."/>
            <person name="Zheng T."/>
        </authorList>
    </citation>
    <scope>NUCLEOTIDE SEQUENCE [LARGE SCALE GENOMIC DNA]</scope>
    <source>
        <strain evidence="2 3">KD52</strain>
    </source>
</reference>
<comment type="caution">
    <text evidence="2">The sequence shown here is derived from an EMBL/GenBank/DDBJ whole genome shotgun (WGS) entry which is preliminary data.</text>
</comment>